<dbReference type="PANTHER" id="PTHR30093">
    <property type="entry name" value="GENERAL SECRETION PATHWAY PROTEIN G"/>
    <property type="match status" value="1"/>
</dbReference>
<evidence type="ECO:0000256" key="3">
    <source>
        <dbReference type="RuleBase" id="RU000389"/>
    </source>
</evidence>
<sequence>MRVQRGFTLIELMIVVAIIGILAALALPAYQDYVKRARVSEGLGLATGVKHMVTEYFASNSQWPTSNSAAGAAEPAEIQGHSVRSVTVTNNGVIQIAFRENVQDGALLELLPTSAALQVNWTCRSPASGGLPGKYVPSECR</sequence>
<dbReference type="RefSeq" id="WP_085748873.1">
    <property type="nucleotide sequence ID" value="NZ_BSPR01000010.1"/>
</dbReference>
<dbReference type="InterPro" id="IPR045584">
    <property type="entry name" value="Pilin-like"/>
</dbReference>
<dbReference type="Proteomes" id="UP000193427">
    <property type="component" value="Chromosome"/>
</dbReference>
<dbReference type="Pfam" id="PF07963">
    <property type="entry name" value="N_methyl"/>
    <property type="match status" value="1"/>
</dbReference>
<protein>
    <submittedName>
        <fullName evidence="4">Prepilin-type N-terminal cleavage/methylation domain-containing protein</fullName>
    </submittedName>
</protein>
<dbReference type="SUPFAM" id="SSF54523">
    <property type="entry name" value="Pili subunits"/>
    <property type="match status" value="1"/>
</dbReference>
<accession>A0A1W6L2Z5</accession>
<dbReference type="InterPro" id="IPR001082">
    <property type="entry name" value="Pilin"/>
</dbReference>
<reference evidence="4 5" key="1">
    <citation type="submission" date="2016-04" db="EMBL/GenBank/DDBJ databases">
        <title>Complete genome sequence of natural rubber-degrading, novel Gram-negative bacterium, Rhizobacter gummiphilus strain NS21.</title>
        <authorList>
            <person name="Tabata M."/>
            <person name="Kasai D."/>
            <person name="Fukuda M."/>
        </authorList>
    </citation>
    <scope>NUCLEOTIDE SEQUENCE [LARGE SCALE GENOMIC DNA]</scope>
    <source>
        <strain evidence="4 5">NS21</strain>
    </source>
</reference>
<evidence type="ECO:0000256" key="2">
    <source>
        <dbReference type="ARBA" id="ARBA00022481"/>
    </source>
</evidence>
<dbReference type="Gene3D" id="3.30.700.10">
    <property type="entry name" value="Glycoprotein, Type 4 Pilin"/>
    <property type="match status" value="1"/>
</dbReference>
<dbReference type="OrthoDB" id="8607132at2"/>
<keyword evidence="5" id="KW-1185">Reference proteome</keyword>
<dbReference type="GO" id="GO:0044096">
    <property type="term" value="C:type IV pilus"/>
    <property type="evidence" value="ECO:0007669"/>
    <property type="project" value="TreeGrafter"/>
</dbReference>
<dbReference type="GO" id="GO:0007155">
    <property type="term" value="P:cell adhesion"/>
    <property type="evidence" value="ECO:0007669"/>
    <property type="project" value="InterPro"/>
</dbReference>
<gene>
    <name evidence="4" type="ORF">A4W93_01185</name>
</gene>
<keyword evidence="2" id="KW-0488">Methylation</keyword>
<dbReference type="EMBL" id="CP015118">
    <property type="protein sequence ID" value="ARN18642.1"/>
    <property type="molecule type" value="Genomic_DNA"/>
</dbReference>
<evidence type="ECO:0000313" key="5">
    <source>
        <dbReference type="Proteomes" id="UP000193427"/>
    </source>
</evidence>
<proteinExistence type="inferred from homology"/>
<evidence type="ECO:0000256" key="1">
    <source>
        <dbReference type="ARBA" id="ARBA00005233"/>
    </source>
</evidence>
<dbReference type="InterPro" id="IPR012902">
    <property type="entry name" value="N_methyl_site"/>
</dbReference>
<dbReference type="KEGG" id="rgu:A4W93_01185"/>
<organism evidence="4 5">
    <name type="scientific">Piscinibacter gummiphilus</name>
    <dbReference type="NCBI Taxonomy" id="946333"/>
    <lineage>
        <taxon>Bacteria</taxon>
        <taxon>Pseudomonadati</taxon>
        <taxon>Pseudomonadota</taxon>
        <taxon>Betaproteobacteria</taxon>
        <taxon>Burkholderiales</taxon>
        <taxon>Sphaerotilaceae</taxon>
        <taxon>Piscinibacter</taxon>
    </lineage>
</organism>
<name>A0A1W6L2Z5_9BURK</name>
<dbReference type="Pfam" id="PF00114">
    <property type="entry name" value="Pilin"/>
    <property type="match status" value="1"/>
</dbReference>
<dbReference type="PROSITE" id="PS00409">
    <property type="entry name" value="PROKAR_NTER_METHYL"/>
    <property type="match status" value="1"/>
</dbReference>
<evidence type="ECO:0000313" key="4">
    <source>
        <dbReference type="EMBL" id="ARN18642.1"/>
    </source>
</evidence>
<dbReference type="STRING" id="946333.A4W93_01185"/>
<comment type="similarity">
    <text evidence="1 3">Belongs to the N-Me-Phe pilin family.</text>
</comment>
<keyword evidence="3" id="KW-0281">Fimbrium</keyword>
<dbReference type="AlphaFoldDB" id="A0A1W6L2Z5"/>
<dbReference type="PANTHER" id="PTHR30093:SF34">
    <property type="entry name" value="PREPILIN PEPTIDASE-DEPENDENT PROTEIN D"/>
    <property type="match status" value="1"/>
</dbReference>
<dbReference type="NCBIfam" id="TIGR02532">
    <property type="entry name" value="IV_pilin_GFxxxE"/>
    <property type="match status" value="1"/>
</dbReference>
<dbReference type="GO" id="GO:0043107">
    <property type="term" value="P:type IV pilus-dependent motility"/>
    <property type="evidence" value="ECO:0007669"/>
    <property type="project" value="TreeGrafter"/>
</dbReference>